<accession>A0AAN8IIH8</accession>
<dbReference type="Proteomes" id="UP001331761">
    <property type="component" value="Unassembled WGS sequence"/>
</dbReference>
<comment type="caution">
    <text evidence="3">The sequence shown here is derived from an EMBL/GenBank/DDBJ whole genome shotgun (WGS) entry which is preliminary data.</text>
</comment>
<dbReference type="GO" id="GO:0016485">
    <property type="term" value="P:protein processing"/>
    <property type="evidence" value="ECO:0007669"/>
    <property type="project" value="TreeGrafter"/>
</dbReference>
<name>A0AAN8IIH8_TRICO</name>
<gene>
    <name evidence="3" type="ORF">GCK32_018626</name>
</gene>
<dbReference type="PROSITE" id="PS51885">
    <property type="entry name" value="NEPRILYSIN"/>
    <property type="match status" value="1"/>
</dbReference>
<protein>
    <recommendedName>
        <fullName evidence="2">Peptidase M13 N-terminal domain-containing protein</fullName>
    </recommendedName>
</protein>
<evidence type="ECO:0000259" key="2">
    <source>
        <dbReference type="Pfam" id="PF05649"/>
    </source>
</evidence>
<organism evidence="3 4">
    <name type="scientific">Trichostrongylus colubriformis</name>
    <name type="common">Black scour worm</name>
    <dbReference type="NCBI Taxonomy" id="6319"/>
    <lineage>
        <taxon>Eukaryota</taxon>
        <taxon>Metazoa</taxon>
        <taxon>Ecdysozoa</taxon>
        <taxon>Nematoda</taxon>
        <taxon>Chromadorea</taxon>
        <taxon>Rhabditida</taxon>
        <taxon>Rhabditina</taxon>
        <taxon>Rhabditomorpha</taxon>
        <taxon>Strongyloidea</taxon>
        <taxon>Trichostrongylidae</taxon>
        <taxon>Trichostrongylus</taxon>
    </lineage>
</organism>
<reference evidence="3 4" key="1">
    <citation type="submission" date="2019-10" db="EMBL/GenBank/DDBJ databases">
        <title>Assembly and Annotation for the nematode Trichostrongylus colubriformis.</title>
        <authorList>
            <person name="Martin J."/>
        </authorList>
    </citation>
    <scope>NUCLEOTIDE SEQUENCE [LARGE SCALE GENOMIC DNA]</scope>
    <source>
        <strain evidence="3">G859</strain>
        <tissue evidence="3">Whole worm</tissue>
    </source>
</reference>
<sequence>MWLWLVVLISTCFGAPRTFKSCDEDDTSKTPGYKIASEMLTKSINFSADPCTDFFEFTCGQWISSNPIPSHKTSYSQFGKLSDRVQEQMRDAFESPEIFPSKSMNALKYMYHKCMDKEQLNKIGSTRLLQTIRSYGVWPMVDGNDKFRVENFDLTSLLIHVSEVRGLDVFVANYVSLDNKNVSRRVVEVRTAVAESS</sequence>
<dbReference type="InterPro" id="IPR008753">
    <property type="entry name" value="Peptidase_M13_N"/>
</dbReference>
<evidence type="ECO:0000313" key="3">
    <source>
        <dbReference type="EMBL" id="KAK5975974.1"/>
    </source>
</evidence>
<dbReference type="PANTHER" id="PTHR11733:SF237">
    <property type="entry name" value="NEPRILYSIN-LIKE 4"/>
    <property type="match status" value="1"/>
</dbReference>
<dbReference type="AlphaFoldDB" id="A0AAN8IIH8"/>
<dbReference type="SUPFAM" id="SSF55486">
    <property type="entry name" value="Metalloproteases ('zincins'), catalytic domain"/>
    <property type="match status" value="1"/>
</dbReference>
<keyword evidence="4" id="KW-1185">Reference proteome</keyword>
<dbReference type="InterPro" id="IPR024079">
    <property type="entry name" value="MetalloPept_cat_dom_sf"/>
</dbReference>
<dbReference type="Gene3D" id="3.40.390.10">
    <property type="entry name" value="Collagenase (Catalytic Domain)"/>
    <property type="match status" value="1"/>
</dbReference>
<dbReference type="InterPro" id="IPR000718">
    <property type="entry name" value="Peptidase_M13"/>
</dbReference>
<dbReference type="GO" id="GO:0005886">
    <property type="term" value="C:plasma membrane"/>
    <property type="evidence" value="ECO:0007669"/>
    <property type="project" value="TreeGrafter"/>
</dbReference>
<proteinExistence type="inferred from homology"/>
<comment type="similarity">
    <text evidence="1">Belongs to the peptidase M13 family.</text>
</comment>
<feature type="domain" description="Peptidase M13 N-terminal" evidence="2">
    <location>
        <begin position="50"/>
        <end position="189"/>
    </location>
</feature>
<dbReference type="InterPro" id="IPR042089">
    <property type="entry name" value="Peptidase_M13_dom_2"/>
</dbReference>
<evidence type="ECO:0000256" key="1">
    <source>
        <dbReference type="ARBA" id="ARBA00007357"/>
    </source>
</evidence>
<evidence type="ECO:0000313" key="4">
    <source>
        <dbReference type="Proteomes" id="UP001331761"/>
    </source>
</evidence>
<dbReference type="PANTHER" id="PTHR11733">
    <property type="entry name" value="ZINC METALLOPROTEASE FAMILY M13 NEPRILYSIN-RELATED"/>
    <property type="match status" value="1"/>
</dbReference>
<dbReference type="Gene3D" id="1.10.1380.10">
    <property type="entry name" value="Neutral endopeptidase , domain2"/>
    <property type="match status" value="1"/>
</dbReference>
<dbReference type="GO" id="GO:0004222">
    <property type="term" value="F:metalloendopeptidase activity"/>
    <property type="evidence" value="ECO:0007669"/>
    <property type="project" value="InterPro"/>
</dbReference>
<dbReference type="Pfam" id="PF05649">
    <property type="entry name" value="Peptidase_M13_N"/>
    <property type="match status" value="1"/>
</dbReference>
<dbReference type="EMBL" id="WIXE01012382">
    <property type="protein sequence ID" value="KAK5975974.1"/>
    <property type="molecule type" value="Genomic_DNA"/>
</dbReference>